<dbReference type="SUPFAM" id="SSF118310">
    <property type="entry name" value="AN1-like Zinc finger"/>
    <property type="match status" value="1"/>
</dbReference>
<accession>A0AAN8F026</accession>
<dbReference type="Proteomes" id="UP001331761">
    <property type="component" value="Unassembled WGS sequence"/>
</dbReference>
<protein>
    <recommendedName>
        <fullName evidence="4">AN1-type domain-containing protein</fullName>
    </recommendedName>
</protein>
<comment type="caution">
    <text evidence="2">The sequence shown here is derived from an EMBL/GenBank/DDBJ whole genome shotgun (WGS) entry which is preliminary data.</text>
</comment>
<dbReference type="InterPro" id="IPR035896">
    <property type="entry name" value="AN1-like_Znf"/>
</dbReference>
<feature type="compositionally biased region" description="Basic and acidic residues" evidence="1">
    <location>
        <begin position="37"/>
        <end position="50"/>
    </location>
</feature>
<name>A0AAN8F026_TRICO</name>
<sequence>VCYANLKLTEQQMRCSCGYVYCKEHQSPNSHLCHIDQKQKERTKLHRENPKVGGRGAHKLLL</sequence>
<reference evidence="2 3" key="1">
    <citation type="submission" date="2019-10" db="EMBL/GenBank/DDBJ databases">
        <title>Assembly and Annotation for the nematode Trichostrongylus colubriformis.</title>
        <authorList>
            <person name="Martin J."/>
        </authorList>
    </citation>
    <scope>NUCLEOTIDE SEQUENCE [LARGE SCALE GENOMIC DNA]</scope>
    <source>
        <strain evidence="2">G859</strain>
        <tissue evidence="2">Whole worm</tissue>
    </source>
</reference>
<evidence type="ECO:0008006" key="4">
    <source>
        <dbReference type="Google" id="ProtNLM"/>
    </source>
</evidence>
<evidence type="ECO:0000256" key="1">
    <source>
        <dbReference type="SAM" id="MobiDB-lite"/>
    </source>
</evidence>
<organism evidence="2 3">
    <name type="scientific">Trichostrongylus colubriformis</name>
    <name type="common">Black scour worm</name>
    <dbReference type="NCBI Taxonomy" id="6319"/>
    <lineage>
        <taxon>Eukaryota</taxon>
        <taxon>Metazoa</taxon>
        <taxon>Ecdysozoa</taxon>
        <taxon>Nematoda</taxon>
        <taxon>Chromadorea</taxon>
        <taxon>Rhabditida</taxon>
        <taxon>Rhabditina</taxon>
        <taxon>Rhabditomorpha</taxon>
        <taxon>Strongyloidea</taxon>
        <taxon>Trichostrongylidae</taxon>
        <taxon>Trichostrongylus</taxon>
    </lineage>
</organism>
<proteinExistence type="predicted"/>
<feature type="non-terminal residue" evidence="2">
    <location>
        <position position="1"/>
    </location>
</feature>
<gene>
    <name evidence="2" type="ORF">GCK32_012100</name>
</gene>
<dbReference type="AlphaFoldDB" id="A0AAN8F026"/>
<keyword evidence="3" id="KW-1185">Reference proteome</keyword>
<evidence type="ECO:0000313" key="3">
    <source>
        <dbReference type="Proteomes" id="UP001331761"/>
    </source>
</evidence>
<feature type="region of interest" description="Disordered" evidence="1">
    <location>
        <begin position="37"/>
        <end position="62"/>
    </location>
</feature>
<dbReference type="EMBL" id="WIXE01021869">
    <property type="protein sequence ID" value="KAK5967970.1"/>
    <property type="molecule type" value="Genomic_DNA"/>
</dbReference>
<dbReference type="Gene3D" id="4.10.1110.10">
    <property type="entry name" value="AN1-like Zinc finger"/>
    <property type="match status" value="1"/>
</dbReference>
<evidence type="ECO:0000313" key="2">
    <source>
        <dbReference type="EMBL" id="KAK5967970.1"/>
    </source>
</evidence>